<evidence type="ECO:0000259" key="3">
    <source>
        <dbReference type="PROSITE" id="PS51880"/>
    </source>
</evidence>
<dbReference type="InterPro" id="IPR012676">
    <property type="entry name" value="TGS-like"/>
</dbReference>
<dbReference type="PROSITE" id="PS51880">
    <property type="entry name" value="TGS"/>
    <property type="match status" value="1"/>
</dbReference>
<evidence type="ECO:0000256" key="1">
    <source>
        <dbReference type="ARBA" id="ARBA00007476"/>
    </source>
</evidence>
<dbReference type="PROSITE" id="PS50889">
    <property type="entry name" value="S4"/>
    <property type="match status" value="1"/>
</dbReference>
<evidence type="ECO:0000256" key="2">
    <source>
        <dbReference type="PROSITE-ProRule" id="PRU00182"/>
    </source>
</evidence>
<proteinExistence type="inferred from homology"/>
<organism evidence="4 5">
    <name type="scientific">candidate division WWE3 bacterium GW2011_GWC1_41_7</name>
    <dbReference type="NCBI Taxonomy" id="1619119"/>
    <lineage>
        <taxon>Bacteria</taxon>
        <taxon>Katanobacteria</taxon>
    </lineage>
</organism>
<dbReference type="GO" id="GO:0016301">
    <property type="term" value="F:kinase activity"/>
    <property type="evidence" value="ECO:0007669"/>
    <property type="project" value="UniProtKB-KW"/>
</dbReference>
<dbReference type="FunFam" id="3.10.20.30:FF:000002">
    <property type="entry name" value="GTP pyrophosphokinase (RelA/SpoT)"/>
    <property type="match status" value="1"/>
</dbReference>
<dbReference type="PANTHER" id="PTHR43061:SF1">
    <property type="entry name" value="GTP DIPHOSPHOKINASE RSH1, CHLOROPLASTIC-RELATED"/>
    <property type="match status" value="1"/>
</dbReference>
<feature type="domain" description="TGS" evidence="3">
    <location>
        <begin position="25"/>
        <end position="87"/>
    </location>
</feature>
<dbReference type="GO" id="GO:0003723">
    <property type="term" value="F:RNA binding"/>
    <property type="evidence" value="ECO:0007669"/>
    <property type="project" value="UniProtKB-KW"/>
</dbReference>
<name>A0A0G1A210_UNCKA</name>
<reference evidence="4 5" key="1">
    <citation type="journal article" date="2015" name="Nature">
        <title>rRNA introns, odd ribosomes, and small enigmatic genomes across a large radiation of phyla.</title>
        <authorList>
            <person name="Brown C.T."/>
            <person name="Hug L.A."/>
            <person name="Thomas B.C."/>
            <person name="Sharon I."/>
            <person name="Castelle C.J."/>
            <person name="Singh A."/>
            <person name="Wilkins M.J."/>
            <person name="Williams K.H."/>
            <person name="Banfield J.F."/>
        </authorList>
    </citation>
    <scope>NUCLEOTIDE SEQUENCE [LARGE SCALE GENOMIC DNA]</scope>
</reference>
<comment type="caution">
    <text evidence="4">The sequence shown here is derived from an EMBL/GenBank/DDBJ whole genome shotgun (WGS) entry which is preliminary data.</text>
</comment>
<keyword evidence="4" id="KW-0808">Transferase</keyword>
<accession>A0A0G1A210</accession>
<keyword evidence="4" id="KW-0418">Kinase</keyword>
<gene>
    <name evidence="4" type="ORF">UU77_C0049G0006</name>
</gene>
<protein>
    <submittedName>
        <fullName evidence="4">GTP pyrophosphokinase</fullName>
    </submittedName>
</protein>
<dbReference type="Pfam" id="PF02824">
    <property type="entry name" value="TGS"/>
    <property type="match status" value="1"/>
</dbReference>
<dbReference type="PANTHER" id="PTHR43061">
    <property type="entry name" value="GTP DIPHOSPHOKINASE RSH1, CHLOROPLASTIC-RELATED"/>
    <property type="match status" value="1"/>
</dbReference>
<dbReference type="EMBL" id="LCBX01000049">
    <property type="protein sequence ID" value="KKS19403.1"/>
    <property type="molecule type" value="Genomic_DNA"/>
</dbReference>
<dbReference type="InterPro" id="IPR004095">
    <property type="entry name" value="TGS"/>
</dbReference>
<dbReference type="AlphaFoldDB" id="A0A0G1A210"/>
<comment type="similarity">
    <text evidence="1">Belongs to the RelA/SpoT family.</text>
</comment>
<dbReference type="InterPro" id="IPR012675">
    <property type="entry name" value="Beta-grasp_dom_sf"/>
</dbReference>
<dbReference type="CDD" id="cd01668">
    <property type="entry name" value="TGS_RSH"/>
    <property type="match status" value="1"/>
</dbReference>
<dbReference type="SUPFAM" id="SSF81271">
    <property type="entry name" value="TGS-like"/>
    <property type="match status" value="1"/>
</dbReference>
<sequence>LWFKELNFWEMEKALEEYKPTTPFSKYVYAFTPKGDIIELPKGSNIIDFAYNVHTSLGHSCVGGMVNGQLVKLSYEIKDGDHVEIKTLKSKKKPGSDWLNMVKTGRARSSIRKALKIK</sequence>
<dbReference type="PATRIC" id="fig|1619119.3.peg.851"/>
<feature type="non-terminal residue" evidence="4">
    <location>
        <position position="1"/>
    </location>
</feature>
<evidence type="ECO:0000313" key="5">
    <source>
        <dbReference type="Proteomes" id="UP000034507"/>
    </source>
</evidence>
<dbReference type="Proteomes" id="UP000034507">
    <property type="component" value="Unassembled WGS sequence"/>
</dbReference>
<dbReference type="InterPro" id="IPR033655">
    <property type="entry name" value="TGS_RelA/SpoT"/>
</dbReference>
<dbReference type="Gene3D" id="3.10.20.30">
    <property type="match status" value="1"/>
</dbReference>
<evidence type="ECO:0000313" key="4">
    <source>
        <dbReference type="EMBL" id="KKS19403.1"/>
    </source>
</evidence>
<keyword evidence="2" id="KW-0694">RNA-binding</keyword>